<dbReference type="AlphaFoldDB" id="A0A3A8MGU3"/>
<keyword evidence="2" id="KW-1185">Reference proteome</keyword>
<gene>
    <name evidence="1" type="ORF">D7X12_38485</name>
</gene>
<protein>
    <submittedName>
        <fullName evidence="1">Uncharacterized protein</fullName>
    </submittedName>
</protein>
<comment type="caution">
    <text evidence="1">The sequence shown here is derived from an EMBL/GenBank/DDBJ whole genome shotgun (WGS) entry which is preliminary data.</text>
</comment>
<dbReference type="OrthoDB" id="5525320at2"/>
<organism evidence="1 2">
    <name type="scientific">Corallococcus sicarius</name>
    <dbReference type="NCBI Taxonomy" id="2316726"/>
    <lineage>
        <taxon>Bacteria</taxon>
        <taxon>Pseudomonadati</taxon>
        <taxon>Myxococcota</taxon>
        <taxon>Myxococcia</taxon>
        <taxon>Myxococcales</taxon>
        <taxon>Cystobacterineae</taxon>
        <taxon>Myxococcaceae</taxon>
        <taxon>Corallococcus</taxon>
    </lineage>
</organism>
<accession>A0A3A8MGU3</accession>
<evidence type="ECO:0000313" key="1">
    <source>
        <dbReference type="EMBL" id="RKH31507.1"/>
    </source>
</evidence>
<dbReference type="RefSeq" id="WP_120630140.1">
    <property type="nucleotide sequence ID" value="NZ_RAWG01000453.1"/>
</dbReference>
<reference evidence="2" key="1">
    <citation type="submission" date="2018-09" db="EMBL/GenBank/DDBJ databases">
        <authorList>
            <person name="Livingstone P.G."/>
            <person name="Whitworth D.E."/>
        </authorList>
    </citation>
    <scope>NUCLEOTIDE SEQUENCE [LARGE SCALE GENOMIC DNA]</scope>
    <source>
        <strain evidence="2">CA040B</strain>
    </source>
</reference>
<evidence type="ECO:0000313" key="2">
    <source>
        <dbReference type="Proteomes" id="UP000273405"/>
    </source>
</evidence>
<dbReference type="EMBL" id="RAWG01000453">
    <property type="protein sequence ID" value="RKH31507.1"/>
    <property type="molecule type" value="Genomic_DNA"/>
</dbReference>
<name>A0A3A8MGU3_9BACT</name>
<proteinExistence type="predicted"/>
<dbReference type="Proteomes" id="UP000273405">
    <property type="component" value="Unassembled WGS sequence"/>
</dbReference>
<sequence length="171" mass="18685">MQMRHIVLASFVTALLSIPGCRRVVPPQDTPEAMPAARPLIELQSPHYDGGSLSGRILVGTEAGPLSLDRRLIENSSLEVTAVQDCATAQPVEFLVADRFPPPAREEDFLKLDPGYWFGGEIEFPLFDERLNGKRGPDCIDLTLTFHPKPPTPAATTTVRITRIADQPDAG</sequence>